<dbReference type="AlphaFoldDB" id="A0AAX4P8E8"/>
<feature type="compositionally biased region" description="Basic and acidic residues" evidence="7">
    <location>
        <begin position="509"/>
        <end position="564"/>
    </location>
</feature>
<protein>
    <submittedName>
        <fullName evidence="9">Golgin-like protein</fullName>
    </submittedName>
</protein>
<evidence type="ECO:0000256" key="8">
    <source>
        <dbReference type="SAM" id="Phobius"/>
    </source>
</evidence>
<evidence type="ECO:0000256" key="5">
    <source>
        <dbReference type="ARBA" id="ARBA00023054"/>
    </source>
</evidence>
<feature type="compositionally biased region" description="Low complexity" evidence="7">
    <location>
        <begin position="236"/>
        <end position="252"/>
    </location>
</feature>
<feature type="transmembrane region" description="Helical" evidence="8">
    <location>
        <begin position="689"/>
        <end position="709"/>
    </location>
</feature>
<evidence type="ECO:0000313" key="10">
    <source>
        <dbReference type="Proteomes" id="UP001472866"/>
    </source>
</evidence>
<evidence type="ECO:0000256" key="1">
    <source>
        <dbReference type="ARBA" id="ARBA00004194"/>
    </source>
</evidence>
<dbReference type="InterPro" id="IPR019177">
    <property type="entry name" value="Golgin_subfamily_A_member_5"/>
</dbReference>
<keyword evidence="2 8" id="KW-0812">Transmembrane</keyword>
<proteinExistence type="predicted"/>
<keyword evidence="10" id="KW-1185">Reference proteome</keyword>
<name>A0AAX4P8E8_9CHLO</name>
<feature type="compositionally biased region" description="Basic and acidic residues" evidence="7">
    <location>
        <begin position="140"/>
        <end position="155"/>
    </location>
</feature>
<accession>A0AAX4P8E8</accession>
<feature type="region of interest" description="Disordered" evidence="7">
    <location>
        <begin position="36"/>
        <end position="299"/>
    </location>
</feature>
<dbReference type="PANTHER" id="PTHR13815:SF7">
    <property type="entry name" value="GOLGIN SUBFAMILY A MEMBER 5"/>
    <property type="match status" value="1"/>
</dbReference>
<dbReference type="EMBL" id="CP151505">
    <property type="protein sequence ID" value="WZN62301.1"/>
    <property type="molecule type" value="Genomic_DNA"/>
</dbReference>
<feature type="compositionally biased region" description="Basic and acidic residues" evidence="7">
    <location>
        <begin position="77"/>
        <end position="89"/>
    </location>
</feature>
<dbReference type="GO" id="GO:0031985">
    <property type="term" value="C:Golgi cisterna"/>
    <property type="evidence" value="ECO:0007669"/>
    <property type="project" value="TreeGrafter"/>
</dbReference>
<gene>
    <name evidence="9" type="ORF">HKI87_05g38370</name>
</gene>
<feature type="compositionally biased region" description="Polar residues" evidence="7">
    <location>
        <begin position="36"/>
        <end position="47"/>
    </location>
</feature>
<evidence type="ECO:0000256" key="7">
    <source>
        <dbReference type="SAM" id="MobiDB-lite"/>
    </source>
</evidence>
<keyword evidence="5" id="KW-0175">Coiled coil</keyword>
<evidence type="ECO:0000256" key="4">
    <source>
        <dbReference type="ARBA" id="ARBA00023034"/>
    </source>
</evidence>
<dbReference type="GO" id="GO:0007030">
    <property type="term" value="P:Golgi organization"/>
    <property type="evidence" value="ECO:0007669"/>
    <property type="project" value="InterPro"/>
</dbReference>
<feature type="compositionally biased region" description="Basic and acidic residues" evidence="7">
    <location>
        <begin position="170"/>
        <end position="179"/>
    </location>
</feature>
<reference evidence="9 10" key="1">
    <citation type="submission" date="2024-03" db="EMBL/GenBank/DDBJ databases">
        <title>Complete genome sequence of the green alga Chloropicon roscoffensis RCC1871.</title>
        <authorList>
            <person name="Lemieux C."/>
            <person name="Pombert J.-F."/>
            <person name="Otis C."/>
            <person name="Turmel M."/>
        </authorList>
    </citation>
    <scope>NUCLEOTIDE SEQUENCE [LARGE SCALE GENOMIC DNA]</scope>
    <source>
        <strain evidence="9 10">RCC1871</strain>
    </source>
</reference>
<evidence type="ECO:0000256" key="2">
    <source>
        <dbReference type="ARBA" id="ARBA00022692"/>
    </source>
</evidence>
<dbReference type="Pfam" id="PF09787">
    <property type="entry name" value="Golgin_A5"/>
    <property type="match status" value="1"/>
</dbReference>
<keyword evidence="6 8" id="KW-0472">Membrane</keyword>
<evidence type="ECO:0000256" key="6">
    <source>
        <dbReference type="ARBA" id="ARBA00023136"/>
    </source>
</evidence>
<comment type="subcellular location">
    <subcellularLocation>
        <location evidence="1">Golgi apparatus membrane</location>
        <topology evidence="1">Single-pass membrane protein</topology>
    </subcellularLocation>
</comment>
<feature type="region of interest" description="Disordered" evidence="7">
    <location>
        <begin position="507"/>
        <end position="564"/>
    </location>
</feature>
<dbReference type="GO" id="GO:0000301">
    <property type="term" value="P:retrograde transport, vesicle recycling within Golgi"/>
    <property type="evidence" value="ECO:0007669"/>
    <property type="project" value="TreeGrafter"/>
</dbReference>
<feature type="region of interest" description="Disordered" evidence="7">
    <location>
        <begin position="401"/>
        <end position="434"/>
    </location>
</feature>
<organism evidence="9 10">
    <name type="scientific">Chloropicon roscoffensis</name>
    <dbReference type="NCBI Taxonomy" id="1461544"/>
    <lineage>
        <taxon>Eukaryota</taxon>
        <taxon>Viridiplantae</taxon>
        <taxon>Chlorophyta</taxon>
        <taxon>Chloropicophyceae</taxon>
        <taxon>Chloropicales</taxon>
        <taxon>Chloropicaceae</taxon>
        <taxon>Chloropicon</taxon>
    </lineage>
</organism>
<dbReference type="GO" id="GO:0000139">
    <property type="term" value="C:Golgi membrane"/>
    <property type="evidence" value="ECO:0007669"/>
    <property type="project" value="UniProtKB-SubCell"/>
</dbReference>
<evidence type="ECO:0000256" key="3">
    <source>
        <dbReference type="ARBA" id="ARBA00022989"/>
    </source>
</evidence>
<feature type="region of interest" description="Disordered" evidence="7">
    <location>
        <begin position="369"/>
        <end position="389"/>
    </location>
</feature>
<dbReference type="PANTHER" id="PTHR13815">
    <property type="entry name" value="GOLGIN-84"/>
    <property type="match status" value="1"/>
</dbReference>
<keyword evidence="4" id="KW-0333">Golgi apparatus</keyword>
<keyword evidence="3 8" id="KW-1133">Transmembrane helix</keyword>
<dbReference type="Proteomes" id="UP001472866">
    <property type="component" value="Chromosome 05"/>
</dbReference>
<feature type="compositionally biased region" description="Basic and acidic residues" evidence="7">
    <location>
        <begin position="401"/>
        <end position="426"/>
    </location>
</feature>
<sequence>MSWLSSLTDVAKNAEALLNSVDAKAKEVAVVTNQAGALPNQAAQVGSETPRAGAGGAGRPYAKHETRNMASASEGGVGERREVPVDRPAGRGGAPRTPRTKKSLSSGSSLANGHAKAKAKAVAVEEKSFDDLAAALSSSSEDRNAKDTSPARDPRLLSPVNKAGVTAPKAGEKVQEKEPNAFPSPPETAPVDETPEEPVAVLPEPPAVVSDRPAPMAGGEEEELATPPPEADRSEAPAAPEEATAVAAAATAVEEEKEKEEEKEEGVAMRGGAGVGVEGAAKEQQEEEGPAPAHAIATVSDARAEMRKKLDREIREAEDLARSKSAAGTASAKEARLSAMCERLSSRLQQYKAENEQLEGLLSLAEKDKERAEGAAASMEEHRRALEGKEMEISELTRRLAEAKKQEERLDREVGELAKERDEMAKKASSSEIRVMSAAQEELEAAEARVESERRAHRLTKDAALRREQDLEAAAAANASELAGLQRRLEAQAERVANLDAANAALEQEAARAERERGEWEQKERLLDEKDRRLQEAQRRARDLERDLEQRDESSSKEAEEARAKVAELQAQLEATARARGEEGDAKQKLSEMTDLLYSKQEQLEKVSSSAAATQLTLESTIKALKRDLQLQQQQSKRKGFDIEDGGVVPMDYDKLAKNKKVGNFLKSGAQALDFSTSTVVGMLKKFPLVRLGLFTYIISVHFFLYWVMYKSL</sequence>
<evidence type="ECO:0000313" key="9">
    <source>
        <dbReference type="EMBL" id="WZN62301.1"/>
    </source>
</evidence>
<feature type="compositionally biased region" description="Acidic residues" evidence="7">
    <location>
        <begin position="253"/>
        <end position="264"/>
    </location>
</feature>